<dbReference type="GO" id="GO:0007189">
    <property type="term" value="P:adenylate cyclase-activating G protein-coupled receptor signaling pathway"/>
    <property type="evidence" value="ECO:0007669"/>
    <property type="project" value="TreeGrafter"/>
</dbReference>
<dbReference type="InterPro" id="IPR001759">
    <property type="entry name" value="PTX_dom"/>
</dbReference>
<dbReference type="SUPFAM" id="SSF49899">
    <property type="entry name" value="Concanavalin A-like lectins/glucanases"/>
    <property type="match status" value="1"/>
</dbReference>
<dbReference type="Gene3D" id="2.60.220.50">
    <property type="match status" value="1"/>
</dbReference>
<feature type="transmembrane region" description="Helical" evidence="8">
    <location>
        <begin position="643"/>
        <end position="668"/>
    </location>
</feature>
<evidence type="ECO:0000256" key="4">
    <source>
        <dbReference type="ARBA" id="ARBA00022989"/>
    </source>
</evidence>
<feature type="transmembrane region" description="Helical" evidence="8">
    <location>
        <begin position="718"/>
        <end position="745"/>
    </location>
</feature>
<feature type="transmembrane region" description="Helical" evidence="8">
    <location>
        <begin position="614"/>
        <end position="631"/>
    </location>
</feature>
<feature type="region of interest" description="Disordered" evidence="7">
    <location>
        <begin position="916"/>
        <end position="938"/>
    </location>
</feature>
<dbReference type="PANTHER" id="PTHR12011">
    <property type="entry name" value="ADHESION G-PROTEIN COUPLED RECEPTOR"/>
    <property type="match status" value="1"/>
</dbReference>
<evidence type="ECO:0000256" key="7">
    <source>
        <dbReference type="SAM" id="MobiDB-lite"/>
    </source>
</evidence>
<dbReference type="GO" id="GO:0005886">
    <property type="term" value="C:plasma membrane"/>
    <property type="evidence" value="ECO:0007669"/>
    <property type="project" value="TreeGrafter"/>
</dbReference>
<evidence type="ECO:0000256" key="6">
    <source>
        <dbReference type="PROSITE-ProRule" id="PRU01172"/>
    </source>
</evidence>
<dbReference type="GO" id="GO:0007166">
    <property type="term" value="P:cell surface receptor signaling pathway"/>
    <property type="evidence" value="ECO:0007669"/>
    <property type="project" value="InterPro"/>
</dbReference>
<dbReference type="SMART" id="SM00303">
    <property type="entry name" value="GPS"/>
    <property type="match status" value="1"/>
</dbReference>
<feature type="region of interest" description="Disordered" evidence="7">
    <location>
        <begin position="809"/>
        <end position="846"/>
    </location>
</feature>
<dbReference type="InterPro" id="IPR017981">
    <property type="entry name" value="GPCR_2-like_7TM"/>
</dbReference>
<dbReference type="InterPro" id="IPR013320">
    <property type="entry name" value="ConA-like_dom_sf"/>
</dbReference>
<evidence type="ECO:0000256" key="1">
    <source>
        <dbReference type="ARBA" id="ARBA00004141"/>
    </source>
</evidence>
<keyword evidence="5 8" id="KW-0472">Membrane</keyword>
<dbReference type="AlphaFoldDB" id="A0A8D2LXL2"/>
<dbReference type="Pfam" id="PF01825">
    <property type="entry name" value="GPS"/>
    <property type="match status" value="1"/>
</dbReference>
<dbReference type="SMART" id="SM00159">
    <property type="entry name" value="PTX"/>
    <property type="match status" value="1"/>
</dbReference>
<dbReference type="FunFam" id="2.60.120.200:FF:000171">
    <property type="entry name" value="Adhesion G-protein coupled receptor D2"/>
    <property type="match status" value="1"/>
</dbReference>
<evidence type="ECO:0000256" key="8">
    <source>
        <dbReference type="SAM" id="Phobius"/>
    </source>
</evidence>
<dbReference type="PROSITE" id="PS51828">
    <property type="entry name" value="PTX_2"/>
    <property type="match status" value="1"/>
</dbReference>
<sequence>MLIILPRCVRFVKSCRSGIVIILIHPSMNPNIPPVDLQGIQHGSQNPPHYILMTPLCSRSRLAFAYGRLEGAILVFASASPAPPWHRGPSPPLSPGSHPALVLAFQDKTDTKFAKVRASFPALPALSACAHVQWDPGAAEVSTVFSYAVPAFINEFQLRGFVDEEGFVRFAVILHGHHSPYLPVFRADGRWHHFCVTWQEHGGAWAVFADGKRRAAATGLLASRAIGGRGTFIIGQDQDSLGGTFKKKESFSGNLTGLHLWRRVLSRGQVEGVRSCVPVVEGLLFAWDSSILEVEPSLLQATVQLTCPGKTLSGWDYSTRRNSSAPQTRESFYLLQIPESVFQAEVQAINISAASDYLGVVEAVLSEVEPPQLDAAALLGVYQLLKKVSDVEADTPEQLPALEQLGQSFVQVAGILLEEENAEEWAEIKPRAISLPLERDPPTHTHIIVGTGASQVNNSLGLAWELDYSESSLGPFRLVPAPLWHFRQEFPQPSSIWAPSVDKLGTLRTGCAHGLSFLPPRRRSPEGAGGWSTTGCGALASHADIMLCACNHTTNFAVLLQLYEVQRSAEEEATLKTLTFVGCGVSFCALIVTLVLFLAIGVPKSERTTVHKNLIFALAAAEALLMCSELAKTNQGVCFAVTAFLHLFFMAAFAWMLVEGLLLWSKVVAVNMSEDRRMRFYYVTGWGLPVVIVGVTLATSFNKYVADNHCWLNVQTDIIWAFVGPVLFVLMVNTVVLFRVVMVTVSSARRRSRMLTPNSSLEKQIGTQVWWPPLGRVLLPNPPPLPPLGGQSQVCRSFQSALASEAPGPWRAPGRFHPDSTLTCKAGARKGSRRPPTSLPKPRLHAAPRKCRPCLHSAPSFFRSFLPRHEPFSKTLIRPRGWKSLVAVQTGAGWQPSDTRCSRGCINKCGLTAGRQRRGQVDTSGAGRGSLRRPFPDPLMSQTFSGARSCL</sequence>
<organism evidence="11 12">
    <name type="scientific">Varanus komodoensis</name>
    <name type="common">Komodo dragon</name>
    <dbReference type="NCBI Taxonomy" id="61221"/>
    <lineage>
        <taxon>Eukaryota</taxon>
        <taxon>Metazoa</taxon>
        <taxon>Chordata</taxon>
        <taxon>Craniata</taxon>
        <taxon>Vertebrata</taxon>
        <taxon>Euteleostomi</taxon>
        <taxon>Lepidosauria</taxon>
        <taxon>Squamata</taxon>
        <taxon>Bifurcata</taxon>
        <taxon>Unidentata</taxon>
        <taxon>Episquamata</taxon>
        <taxon>Toxicofera</taxon>
        <taxon>Anguimorpha</taxon>
        <taxon>Paleoanguimorpha</taxon>
        <taxon>Varanoidea</taxon>
        <taxon>Varanidae</taxon>
        <taxon>Varanus</taxon>
    </lineage>
</organism>
<reference evidence="11" key="1">
    <citation type="submission" date="2025-08" db="UniProtKB">
        <authorList>
            <consortium name="Ensembl"/>
        </authorList>
    </citation>
    <scope>IDENTIFICATION</scope>
</reference>
<dbReference type="Pfam" id="PF00002">
    <property type="entry name" value="7tm_2"/>
    <property type="match status" value="1"/>
</dbReference>
<dbReference type="Gene3D" id="1.20.1070.10">
    <property type="entry name" value="Rhodopsin 7-helix transmembrane proteins"/>
    <property type="match status" value="1"/>
</dbReference>
<comment type="caution">
    <text evidence="6">Lacks conserved residue(s) required for the propagation of feature annotation.</text>
</comment>
<keyword evidence="4 8" id="KW-1133">Transmembrane helix</keyword>
<comment type="similarity">
    <text evidence="2">Belongs to the G-protein coupled receptor 2 family. Adhesion G-protein coupled receptor (ADGR) subfamily.</text>
</comment>
<dbReference type="Proteomes" id="UP000694545">
    <property type="component" value="Unplaced"/>
</dbReference>
<accession>A0A8D2LXL2</accession>
<comment type="subcellular location">
    <subcellularLocation>
        <location evidence="1">Membrane</location>
        <topology evidence="1">Multi-pass membrane protein</topology>
    </subcellularLocation>
</comment>
<reference evidence="11" key="2">
    <citation type="submission" date="2025-09" db="UniProtKB">
        <authorList>
            <consortium name="Ensembl"/>
        </authorList>
    </citation>
    <scope>IDENTIFICATION</scope>
</reference>
<evidence type="ECO:0000313" key="12">
    <source>
        <dbReference type="Proteomes" id="UP000694545"/>
    </source>
</evidence>
<dbReference type="FunFam" id="1.20.1070.10:FF:000252">
    <property type="entry name" value="Adhesion G protein-coupled receptor D2"/>
    <property type="match status" value="1"/>
</dbReference>
<dbReference type="PRINTS" id="PR00249">
    <property type="entry name" value="GPCRSECRETIN"/>
</dbReference>
<feature type="transmembrane region" description="Helical" evidence="8">
    <location>
        <begin position="578"/>
        <end position="602"/>
    </location>
</feature>
<keyword evidence="12" id="KW-1185">Reference proteome</keyword>
<evidence type="ECO:0000259" key="10">
    <source>
        <dbReference type="PROSITE" id="PS51828"/>
    </source>
</evidence>
<feature type="domain" description="Pentraxin (PTX)" evidence="10">
    <location>
        <begin position="99"/>
        <end position="307"/>
    </location>
</feature>
<evidence type="ECO:0000256" key="2">
    <source>
        <dbReference type="ARBA" id="ARBA00007343"/>
    </source>
</evidence>
<feature type="transmembrane region" description="Helical" evidence="8">
    <location>
        <begin position="680"/>
        <end position="698"/>
    </location>
</feature>
<name>A0A8D2LXL2_VARKO</name>
<dbReference type="PROSITE" id="PS50261">
    <property type="entry name" value="G_PROTEIN_RECEP_F2_4"/>
    <property type="match status" value="1"/>
</dbReference>
<dbReference type="GO" id="GO:0004930">
    <property type="term" value="F:G protein-coupled receptor activity"/>
    <property type="evidence" value="ECO:0007669"/>
    <property type="project" value="InterPro"/>
</dbReference>
<dbReference type="InterPro" id="IPR000832">
    <property type="entry name" value="GPCR_2_secretin-like"/>
</dbReference>
<evidence type="ECO:0000256" key="3">
    <source>
        <dbReference type="ARBA" id="ARBA00022692"/>
    </source>
</evidence>
<keyword evidence="3 8" id="KW-0812">Transmembrane</keyword>
<proteinExistence type="inferred from homology"/>
<dbReference type="InterPro" id="IPR000203">
    <property type="entry name" value="GPS"/>
</dbReference>
<dbReference type="PANTHER" id="PTHR12011:SF58">
    <property type="entry name" value="ADHESION G-PROTEIN COUPLED RECEPTOR D2"/>
    <property type="match status" value="1"/>
</dbReference>
<evidence type="ECO:0000259" key="9">
    <source>
        <dbReference type="PROSITE" id="PS50261"/>
    </source>
</evidence>
<protein>
    <submittedName>
        <fullName evidence="11">Adhesion G protein-coupled receptor D2</fullName>
    </submittedName>
</protein>
<evidence type="ECO:0000256" key="5">
    <source>
        <dbReference type="ARBA" id="ARBA00023136"/>
    </source>
</evidence>
<dbReference type="Pfam" id="PF00354">
    <property type="entry name" value="Pentaxin"/>
    <property type="match status" value="1"/>
</dbReference>
<evidence type="ECO:0000313" key="11">
    <source>
        <dbReference type="Ensembl" id="ENSVKKP00000028073.1"/>
    </source>
</evidence>
<dbReference type="Ensembl" id="ENSVKKT00000028747.1">
    <property type="protein sequence ID" value="ENSVKKP00000028073.1"/>
    <property type="gene ID" value="ENSVKKG00000018189.1"/>
</dbReference>
<feature type="domain" description="G-protein coupled receptors family 2 profile 2" evidence="9">
    <location>
        <begin position="575"/>
        <end position="746"/>
    </location>
</feature>
<dbReference type="Gene3D" id="2.60.120.200">
    <property type="match status" value="1"/>
</dbReference>
<dbReference type="InterPro" id="IPR046338">
    <property type="entry name" value="GAIN_dom_sf"/>
</dbReference>